<comment type="caution">
    <text evidence="1">The sequence shown here is derived from an EMBL/GenBank/DDBJ whole genome shotgun (WGS) entry which is preliminary data.</text>
</comment>
<name>A0A8H4EHR6_GIGMA</name>
<sequence length="742" mass="85375">MSLQNVITVYDYVEGRAVDISLNKTEKLTEIRKNLCKELSTTDLDFYQCLKKISRDAEGDMVLKSILINEDSLYISTCCLLNFFRVKIKVINSSDNPIFRTLPTNENLKKIRKRLNEGDDDELKMGSNGCFLDKAKTQISHNDEYTTSLSEILQEINNDLTLLIEQKSGLNWTKLIKKFNYGFIFKDDRIIEAPEQAFEVDVDKVTSKKDINPPDKSDKLEECENELDTLTKKNFVLYGGIKAITPWLSVFLGISHEESKRKLESCKKSTIYSITKAKRASIVLSKESIRLKPTFIGEIENILNNDETNNIDKINGLREITKKYGNFYASDIVFGGATVKIQINTTSSSEITDAKTNNSTITIGSIVQNGFTLKTKKKTKVSGNNKYSVVQSIGDELSKNYDDWGIVEYDRIKPIFDLLDDELQRKIREILGYRILKANVEEIKVDWNVSKKKPYVHQFADKLHEIPNRHECQIFASIMNKDDENVFSLRVDYEDKYSPVILVHLVASKREKNKRYSTQIGWIVVGYPTYFDFDQSEYPITLRGYSPEISKQSNRYIADIPDHNSVPHHLKTRMLSTCILEAPSSKTSYNPHNTTIVIGTHFTSSNHLACLFACDINGNNELVNDESVMKRLKLFCYTIDIYNYCFGHENLDWHNTRGSKIFSCKRNENNLLFDNIKKNVEHNKKNKDKCPVFAYHIFDCSTNCNRHGFINITSKNLIHGSLNTYPLEKEMIRYFAVPSKIK</sequence>
<dbReference type="OrthoDB" id="2351500at2759"/>
<keyword evidence="2" id="KW-1185">Reference proteome</keyword>
<dbReference type="AlphaFoldDB" id="A0A8H4EHR6"/>
<gene>
    <name evidence="1" type="ORF">F8M41_022873</name>
</gene>
<protein>
    <submittedName>
        <fullName evidence="1">Hsp70 family protein</fullName>
    </submittedName>
</protein>
<proteinExistence type="predicted"/>
<reference evidence="1 2" key="1">
    <citation type="journal article" date="2019" name="Environ. Microbiol.">
        <title>At the nexus of three kingdoms: the genome of the mycorrhizal fungus Gigaspora margarita provides insights into plant, endobacterial and fungal interactions.</title>
        <authorList>
            <person name="Venice F."/>
            <person name="Ghignone S."/>
            <person name="Salvioli di Fossalunga A."/>
            <person name="Amselem J."/>
            <person name="Novero M."/>
            <person name="Xianan X."/>
            <person name="Sedzielewska Toro K."/>
            <person name="Morin E."/>
            <person name="Lipzen A."/>
            <person name="Grigoriev I.V."/>
            <person name="Henrissat B."/>
            <person name="Martin F.M."/>
            <person name="Bonfante P."/>
        </authorList>
    </citation>
    <scope>NUCLEOTIDE SEQUENCE [LARGE SCALE GENOMIC DNA]</scope>
    <source>
        <strain evidence="1 2">BEG34</strain>
    </source>
</reference>
<dbReference type="EMBL" id="WTPW01000724">
    <property type="protein sequence ID" value="KAF0485062.1"/>
    <property type="molecule type" value="Genomic_DNA"/>
</dbReference>
<evidence type="ECO:0000313" key="2">
    <source>
        <dbReference type="Proteomes" id="UP000439903"/>
    </source>
</evidence>
<accession>A0A8H4EHR6</accession>
<evidence type="ECO:0000313" key="1">
    <source>
        <dbReference type="EMBL" id="KAF0485062.1"/>
    </source>
</evidence>
<dbReference type="Proteomes" id="UP000439903">
    <property type="component" value="Unassembled WGS sequence"/>
</dbReference>
<organism evidence="1 2">
    <name type="scientific">Gigaspora margarita</name>
    <dbReference type="NCBI Taxonomy" id="4874"/>
    <lineage>
        <taxon>Eukaryota</taxon>
        <taxon>Fungi</taxon>
        <taxon>Fungi incertae sedis</taxon>
        <taxon>Mucoromycota</taxon>
        <taxon>Glomeromycotina</taxon>
        <taxon>Glomeromycetes</taxon>
        <taxon>Diversisporales</taxon>
        <taxon>Gigasporaceae</taxon>
        <taxon>Gigaspora</taxon>
    </lineage>
</organism>